<feature type="region of interest" description="Disordered" evidence="1">
    <location>
        <begin position="1423"/>
        <end position="1445"/>
    </location>
</feature>
<organism evidence="2 3">
    <name type="scientific">Trachymyrmex cornetzi</name>
    <dbReference type="NCBI Taxonomy" id="471704"/>
    <lineage>
        <taxon>Eukaryota</taxon>
        <taxon>Metazoa</taxon>
        <taxon>Ecdysozoa</taxon>
        <taxon>Arthropoda</taxon>
        <taxon>Hexapoda</taxon>
        <taxon>Insecta</taxon>
        <taxon>Pterygota</taxon>
        <taxon>Neoptera</taxon>
        <taxon>Endopterygota</taxon>
        <taxon>Hymenoptera</taxon>
        <taxon>Apocrita</taxon>
        <taxon>Aculeata</taxon>
        <taxon>Formicoidea</taxon>
        <taxon>Formicidae</taxon>
        <taxon>Myrmicinae</taxon>
        <taxon>Trachymyrmex</taxon>
    </lineage>
</organism>
<feature type="compositionally biased region" description="Basic and acidic residues" evidence="1">
    <location>
        <begin position="1423"/>
        <end position="1433"/>
    </location>
</feature>
<accession>A0A195DXV3</accession>
<dbReference type="Gene3D" id="3.90.70.120">
    <property type="match status" value="7"/>
</dbReference>
<dbReference type="KEGG" id="tcz:108763078"/>
<evidence type="ECO:0000313" key="2">
    <source>
        <dbReference type="EMBL" id="KYN17735.1"/>
    </source>
</evidence>
<dbReference type="Proteomes" id="UP000078492">
    <property type="component" value="Unassembled WGS sequence"/>
</dbReference>
<proteinExistence type="predicted"/>
<evidence type="ECO:0000313" key="3">
    <source>
        <dbReference type="Proteomes" id="UP000078492"/>
    </source>
</evidence>
<keyword evidence="3" id="KW-1185">Reference proteome</keyword>
<dbReference type="PANTHER" id="PTHR40552:SF6">
    <property type="entry name" value="FI09606P-RELATED"/>
    <property type="match status" value="1"/>
</dbReference>
<name>A0A195DXV3_9HYME</name>
<dbReference type="EMBL" id="KQ980107">
    <property type="protein sequence ID" value="KYN17735.1"/>
    <property type="molecule type" value="Genomic_DNA"/>
</dbReference>
<sequence length="1799" mass="203822">MSKSKLPLKLEGMENHGSIGEGDIGQIKRKKISLRNNIGKRWHRFRVLTPCSFILRGSRAMSDRRFKYKSRGRQAAPCAIVAIVYGRLFEPKEWTSNHIDQVLEYGDKLFRISLRRNKLKDDECMRTNLIHNEFYIGFYKIWVDIEKNGIYGNLFSESVGCSDFAEGLQKFLKNNDSGVITAQGSSIAVWRQSGNAGFLCYNPASCDETGLHYPGGTACLMRFKYINDLHDHLLKNLNWRYDSRYCIVKVTLLRATEVGHGFVDRLSDVTGPPIIRKSVLQSINPIDIDDHKVDCTKPVPKEEKLHKLARIRKEPLSINISNYSIDRYFATELLVNRNNFDTGYSYDDMRVNVPSTFTELPGKIAILHGLTHEDEEIYKGKGGQNVANCVMAIAMKKVHPVKTWVRSTLDEILMMGDSLYAKVKSDKPIIKMMTAADLDNTKFQIEDRKLVIDVDLITVTGTITSKVPSVLNLKRALEEFFLLNEEGVIETTSMAVAVWSQDDYYYLFDPRYCDAIGIRIREEKTAKVAERDRKEEIIQKDKKEIGNCCVIRFPDLNSLTALFLKNVDPTRKNDRFTIRHVTIVDDVPGTRAWNEFQPGMAGKTWVLRGEISNVDELFVEENQGVQGLAMPVVALVNARETPAAKWSKGTVDEVIREGDNYYNWSKPAEMEEETEKLLLVRDLKKNLYFKNRKVTIDIGEAAVVGDLSVSDDSKLPNLEKGLNQFFEDKNYGIVETKRLSVAVWKDEEETKDKDKKEIFYYYFDPNPRDKLGQLSAERDEENSACLVRSSDLSVLADLIKKNAGHNEGENDFMIHELKNVSIGPLMTDEEIEADKLIPIVPDLNNYSNLGKTGALLLGTIDQRNELAFKQITRDKQQAANALTTLAMTKLYDPHLWYRELVDDILKIGDKLTNENLINLPEIEAEEKTPRNYLLPTDIAEDFTIGVNRMLVEFEEESVTGSMTDVIRLLEEFFERNSMGVFRQDDVMMPIWREGGVFFTMDPRGRNAQGEPRDKDGAAAVMWFTDIPSLAGVLRTVVREVDNFVIDAVSIDNVYETRVAQAERVKKTTSGEDLWHHFPKLAEGVWSIDGNVTMTDERFDEANRGKQSAAIAAMAIVFSKVYQPRQWTPSILDQVIVTGDKLHSKCVERLGSGSVPLVNEIISEFFLSSRRIALTIKDCVQAGSLTGKAPKIQDLRSGIDNFFNKYEAGVLTVRGNKNLAIWKADDAYYVLIPNWSTITKEIVSTVPRVIRFKDTSLLVDYLLRHLGTEGDYQITAIDVLDWTKPPLWKLDPSPAIRPANLPPLNAYRKLRGEARAILRGSYHQGDKVFPETLRGRQTAANCVVALGMSIVKSPVTWTKKTMDEILAIGSNVHQETRKIKPESRLKPKDIIRVFYVGVNVLTADIEPNTVIGLVAIESSVSEDKKREETKEKIDKRKKRTTRREQPQPSLILLEEGLRKFFEDNRAGILITDRGMIAIWKDLGVYFMYDPRARNDQGLPDSNGTSCIMWFACLEPLYDTIFANIDPRERYGAFEICRVIIRNVIIETLPCPGGFRPYLDRIAPLVPIICPKKTVMLNVEPLNEYSIVDDELSVLHGSLHMNHRTFSLRNRGLQSTAIAAVAVVVGLLHVPSTWTSELIDTVLKYGDSLYLESARAARPGARNLSPSELLTVFIVGDLRVTIHIHNHTTAGILHVFDLSEALAMFFRANCAGILHTTNLAMAVMQHYGKFYMFDPCSRNDRGRPAYDGAACMFKCNSIARMAKIFVDNCNSKRPNVYTLNAVNVLSLHFFSTTRDICSSKY</sequence>
<dbReference type="PANTHER" id="PTHR40552">
    <property type="entry name" value="AT05186P-RELATED"/>
    <property type="match status" value="1"/>
</dbReference>
<protein>
    <submittedName>
        <fullName evidence="2">Uncharacterized protein</fullName>
    </submittedName>
</protein>
<dbReference type="STRING" id="471704.A0A195DXV3"/>
<reference evidence="2 3" key="1">
    <citation type="submission" date="2015-09" db="EMBL/GenBank/DDBJ databases">
        <title>Trachymyrmex cornetzi WGS genome.</title>
        <authorList>
            <person name="Nygaard S."/>
            <person name="Hu H."/>
            <person name="Boomsma J."/>
            <person name="Zhang G."/>
        </authorList>
    </citation>
    <scope>NUCLEOTIDE SEQUENCE [LARGE SCALE GENOMIC DNA]</scope>
    <source>
        <strain evidence="2">Tcor2-1</strain>
        <tissue evidence="2">Whole body</tissue>
    </source>
</reference>
<evidence type="ECO:0000256" key="1">
    <source>
        <dbReference type="SAM" id="MobiDB-lite"/>
    </source>
</evidence>
<dbReference type="OrthoDB" id="7916681at2759"/>
<gene>
    <name evidence="2" type="ORF">ALC57_10104</name>
</gene>